<sequence length="198" mass="20650">MGQQYAARLVSLPLVLAACGGQSIVLVADPGGHVGQAEVVTAAGKQRLEKSGDMTQTSGEAKPPSAVKTADPAYIASTFAEVLAIEPPPPQVFTLMFESGTTNLTTASLDQIPNIVAASQKRPAVSVRISGHTDATGSDKVNDALSLERAMQVWNLLQQKGIPARLMSVTSHGKGNPAIPTPDGVAEPRNRRVVVIVH</sequence>
<dbReference type="OrthoDB" id="8586796at2"/>
<proteinExistence type="predicted"/>
<dbReference type="InterPro" id="IPR006665">
    <property type="entry name" value="OmpA-like"/>
</dbReference>
<evidence type="ECO:0000313" key="4">
    <source>
        <dbReference type="EMBL" id="AAZ46644.1"/>
    </source>
</evidence>
<feature type="domain" description="OmpA-like" evidence="3">
    <location>
        <begin position="84"/>
        <end position="198"/>
    </location>
</feature>
<dbReference type="PANTHER" id="PTHR30329">
    <property type="entry name" value="STATOR ELEMENT OF FLAGELLAR MOTOR COMPLEX"/>
    <property type="match status" value="1"/>
</dbReference>
<gene>
    <name evidence="4" type="ordered locus">Daro_1898</name>
</gene>
<evidence type="ECO:0000256" key="2">
    <source>
        <dbReference type="SAM" id="MobiDB-lite"/>
    </source>
</evidence>
<dbReference type="EMBL" id="CP000089">
    <property type="protein sequence ID" value="AAZ46644.1"/>
    <property type="molecule type" value="Genomic_DNA"/>
</dbReference>
<dbReference type="STRING" id="159087.Daro_1898"/>
<accession>Q47ET7</accession>
<dbReference type="PROSITE" id="PS51123">
    <property type="entry name" value="OMPA_2"/>
    <property type="match status" value="1"/>
</dbReference>
<dbReference type="Gene3D" id="3.30.1330.60">
    <property type="entry name" value="OmpA-like domain"/>
    <property type="match status" value="1"/>
</dbReference>
<dbReference type="InterPro" id="IPR036737">
    <property type="entry name" value="OmpA-like_sf"/>
</dbReference>
<evidence type="ECO:0000256" key="1">
    <source>
        <dbReference type="PROSITE-ProRule" id="PRU00473"/>
    </source>
</evidence>
<organism evidence="4">
    <name type="scientific">Dechloromonas aromatica (strain RCB)</name>
    <dbReference type="NCBI Taxonomy" id="159087"/>
    <lineage>
        <taxon>Bacteria</taxon>
        <taxon>Pseudomonadati</taxon>
        <taxon>Pseudomonadota</taxon>
        <taxon>Betaproteobacteria</taxon>
        <taxon>Rhodocyclales</taxon>
        <taxon>Azonexaceae</taxon>
        <taxon>Dechloromonas</taxon>
    </lineage>
</organism>
<feature type="region of interest" description="Disordered" evidence="2">
    <location>
        <begin position="45"/>
        <end position="67"/>
    </location>
</feature>
<dbReference type="AlphaFoldDB" id="Q47ET7"/>
<dbReference type="HOGENOM" id="CLU_016890_8_0_4"/>
<dbReference type="GO" id="GO:0016020">
    <property type="term" value="C:membrane"/>
    <property type="evidence" value="ECO:0007669"/>
    <property type="project" value="UniProtKB-UniRule"/>
</dbReference>
<dbReference type="PANTHER" id="PTHR30329:SF21">
    <property type="entry name" value="LIPOPROTEIN YIAD-RELATED"/>
    <property type="match status" value="1"/>
</dbReference>
<keyword evidence="1" id="KW-0472">Membrane</keyword>
<dbReference type="CDD" id="cd07185">
    <property type="entry name" value="OmpA_C-like"/>
    <property type="match status" value="1"/>
</dbReference>
<reference evidence="4" key="1">
    <citation type="submission" date="2005-08" db="EMBL/GenBank/DDBJ databases">
        <title>Complete sequence of Dechloromonas aromatica RCB.</title>
        <authorList>
            <person name="Salinero K.K."/>
            <person name="Copeland A."/>
            <person name="Lucas S."/>
            <person name="Lapidus A."/>
            <person name="Barry K."/>
            <person name="Detter J.C."/>
            <person name="Glavina T."/>
            <person name="Hammon N."/>
            <person name="Israni S."/>
            <person name="Pitluck S."/>
            <person name="Di Bartolo G."/>
            <person name="Trong S."/>
            <person name="Schmutz J."/>
            <person name="Larimer F."/>
            <person name="Land M."/>
            <person name="Ivanova N."/>
            <person name="Richardson P."/>
        </authorList>
    </citation>
    <scope>NUCLEOTIDE SEQUENCE</scope>
    <source>
        <strain evidence="4">RCB</strain>
    </source>
</reference>
<dbReference type="Pfam" id="PF00691">
    <property type="entry name" value="OmpA"/>
    <property type="match status" value="1"/>
</dbReference>
<dbReference type="eggNOG" id="COG2885">
    <property type="taxonomic scope" value="Bacteria"/>
</dbReference>
<dbReference type="InterPro" id="IPR050330">
    <property type="entry name" value="Bact_OuterMem_StrucFunc"/>
</dbReference>
<protein>
    <submittedName>
        <fullName evidence="4">OmpA/MotB</fullName>
    </submittedName>
</protein>
<evidence type="ECO:0000259" key="3">
    <source>
        <dbReference type="PROSITE" id="PS51123"/>
    </source>
</evidence>
<name>Q47ET7_DECAR</name>
<dbReference type="KEGG" id="dar:Daro_1898"/>
<dbReference type="SUPFAM" id="SSF103088">
    <property type="entry name" value="OmpA-like"/>
    <property type="match status" value="1"/>
</dbReference>